<dbReference type="GO" id="GO:0032259">
    <property type="term" value="P:methylation"/>
    <property type="evidence" value="ECO:0007669"/>
    <property type="project" value="UniProtKB-KW"/>
</dbReference>
<accession>A0ABS7QIQ4</accession>
<organism evidence="6 7">
    <name type="scientific">Actinacidiphila acidipaludis</name>
    <dbReference type="NCBI Taxonomy" id="2873382"/>
    <lineage>
        <taxon>Bacteria</taxon>
        <taxon>Bacillati</taxon>
        <taxon>Actinomycetota</taxon>
        <taxon>Actinomycetes</taxon>
        <taxon>Kitasatosporales</taxon>
        <taxon>Streptomycetaceae</taxon>
        <taxon>Actinacidiphila</taxon>
    </lineage>
</organism>
<dbReference type="PANTHER" id="PTHR45875:SF1">
    <property type="entry name" value="METHYLTRANSFERASE N6AMT1"/>
    <property type="match status" value="1"/>
</dbReference>
<keyword evidence="3" id="KW-0808">Transferase</keyword>
<protein>
    <submittedName>
        <fullName evidence="6">Methyltransferase</fullName>
    </submittedName>
</protein>
<evidence type="ECO:0000256" key="2">
    <source>
        <dbReference type="ARBA" id="ARBA00022603"/>
    </source>
</evidence>
<dbReference type="PANTHER" id="PTHR45875">
    <property type="entry name" value="METHYLTRANSFERASE N6AMT1"/>
    <property type="match status" value="1"/>
</dbReference>
<keyword evidence="4" id="KW-0949">S-adenosyl-L-methionine</keyword>
<evidence type="ECO:0000256" key="4">
    <source>
        <dbReference type="ARBA" id="ARBA00022691"/>
    </source>
</evidence>
<proteinExistence type="inferred from homology"/>
<dbReference type="InterPro" id="IPR007848">
    <property type="entry name" value="Small_mtfrase_dom"/>
</dbReference>
<evidence type="ECO:0000256" key="1">
    <source>
        <dbReference type="ARBA" id="ARBA00006149"/>
    </source>
</evidence>
<dbReference type="InterPro" id="IPR004557">
    <property type="entry name" value="PrmC-related"/>
</dbReference>
<evidence type="ECO:0000259" key="5">
    <source>
        <dbReference type="Pfam" id="PF05175"/>
    </source>
</evidence>
<dbReference type="InterPro" id="IPR029063">
    <property type="entry name" value="SAM-dependent_MTases_sf"/>
</dbReference>
<reference evidence="6 7" key="1">
    <citation type="submission" date="2021-08" db="EMBL/GenBank/DDBJ databases">
        <title>WGS of actinomycetes from Thailand.</title>
        <authorList>
            <person name="Thawai C."/>
        </authorList>
    </citation>
    <scope>NUCLEOTIDE SEQUENCE [LARGE SCALE GENOMIC DNA]</scope>
    <source>
        <strain evidence="6 7">PLK6-54</strain>
    </source>
</reference>
<dbReference type="NCBIfam" id="TIGR00537">
    <property type="entry name" value="hemK_rel_arch"/>
    <property type="match status" value="1"/>
</dbReference>
<keyword evidence="7" id="KW-1185">Reference proteome</keyword>
<evidence type="ECO:0000256" key="3">
    <source>
        <dbReference type="ARBA" id="ARBA00022679"/>
    </source>
</evidence>
<evidence type="ECO:0000313" key="6">
    <source>
        <dbReference type="EMBL" id="MBY8883057.1"/>
    </source>
</evidence>
<dbReference type="InterPro" id="IPR002052">
    <property type="entry name" value="DNA_methylase_N6_adenine_CS"/>
</dbReference>
<sequence>MPALTAPALSGAGRLWTIPGVYAPQADSHLLARALETEGVRAGMRVLDIGTGSGALAVQAARMGAEVYATDISRRAVVTAWANAARHGRRIRVRRCDPARPWSGSALDLPSRAFDLVVSNPPYVPTPPGSTRGAARAWNAGHDGRRMVDRLADHAPSLLRRGGVMLVVHSELCGVEPTLRRFAQSGCRPQVVARADVPFGPVLTARLPWLRARGLVADGQEHEGLVVVRAQRL</sequence>
<gene>
    <name evidence="6" type="ORF">K7862_36300</name>
</gene>
<evidence type="ECO:0000313" key="7">
    <source>
        <dbReference type="Proteomes" id="UP000778578"/>
    </source>
</evidence>
<dbReference type="GO" id="GO:0008168">
    <property type="term" value="F:methyltransferase activity"/>
    <property type="evidence" value="ECO:0007669"/>
    <property type="project" value="UniProtKB-KW"/>
</dbReference>
<dbReference type="EMBL" id="JAINZZ010000104">
    <property type="protein sequence ID" value="MBY8883057.1"/>
    <property type="molecule type" value="Genomic_DNA"/>
</dbReference>
<dbReference type="CDD" id="cd02440">
    <property type="entry name" value="AdoMet_MTases"/>
    <property type="match status" value="1"/>
</dbReference>
<dbReference type="Gene3D" id="3.40.50.150">
    <property type="entry name" value="Vaccinia Virus protein VP39"/>
    <property type="match status" value="1"/>
</dbReference>
<feature type="domain" description="Methyltransferase small" evidence="5">
    <location>
        <begin position="15"/>
        <end position="182"/>
    </location>
</feature>
<dbReference type="RefSeq" id="WP_222969902.1">
    <property type="nucleotide sequence ID" value="NZ_JAINZZ010000104.1"/>
</dbReference>
<keyword evidence="2 6" id="KW-0489">Methyltransferase</keyword>
<name>A0ABS7QIQ4_9ACTN</name>
<dbReference type="PROSITE" id="PS00092">
    <property type="entry name" value="N6_MTASE"/>
    <property type="match status" value="1"/>
</dbReference>
<comment type="caution">
    <text evidence="6">The sequence shown here is derived from an EMBL/GenBank/DDBJ whole genome shotgun (WGS) entry which is preliminary data.</text>
</comment>
<dbReference type="Proteomes" id="UP000778578">
    <property type="component" value="Unassembled WGS sequence"/>
</dbReference>
<comment type="similarity">
    <text evidence="1">Belongs to the eukaryotic/archaeal PrmC-related family.</text>
</comment>
<dbReference type="SUPFAM" id="SSF53335">
    <property type="entry name" value="S-adenosyl-L-methionine-dependent methyltransferases"/>
    <property type="match status" value="1"/>
</dbReference>
<dbReference type="InterPro" id="IPR052190">
    <property type="entry name" value="Euk-Arch_PrmC-MTase"/>
</dbReference>
<dbReference type="Pfam" id="PF05175">
    <property type="entry name" value="MTS"/>
    <property type="match status" value="1"/>
</dbReference>